<name>A0A8X6FUM3_TRICU</name>
<comment type="caution">
    <text evidence="1">The sequence shown here is derived from an EMBL/GenBank/DDBJ whole genome shotgun (WGS) entry which is preliminary data.</text>
</comment>
<evidence type="ECO:0000313" key="2">
    <source>
        <dbReference type="Proteomes" id="UP000887116"/>
    </source>
</evidence>
<proteinExistence type="predicted"/>
<sequence>MDDKYYSNEFEAPPERDLEMTFVTLPPFSSIRANAFGNVRNEYRPIAIEEYSRYTQQSSPTTVNLQKEDSWIQPQEANATCLGFNASDCYRIHFVVLEF</sequence>
<dbReference type="Proteomes" id="UP000887116">
    <property type="component" value="Unassembled WGS sequence"/>
</dbReference>
<accession>A0A8X6FUM3</accession>
<keyword evidence="2" id="KW-1185">Reference proteome</keyword>
<protein>
    <submittedName>
        <fullName evidence="1">Zinc finger protein 16</fullName>
    </submittedName>
</protein>
<dbReference type="EMBL" id="BMAO01013296">
    <property type="protein sequence ID" value="GFQ87704.1"/>
    <property type="molecule type" value="Genomic_DNA"/>
</dbReference>
<evidence type="ECO:0000313" key="1">
    <source>
        <dbReference type="EMBL" id="GFQ87704.1"/>
    </source>
</evidence>
<dbReference type="AlphaFoldDB" id="A0A8X6FUM3"/>
<gene>
    <name evidence="1" type="primary">NCL1_47922</name>
    <name evidence="1" type="ORF">TNCT_623991</name>
</gene>
<organism evidence="1 2">
    <name type="scientific">Trichonephila clavata</name>
    <name type="common">Joro spider</name>
    <name type="synonym">Nephila clavata</name>
    <dbReference type="NCBI Taxonomy" id="2740835"/>
    <lineage>
        <taxon>Eukaryota</taxon>
        <taxon>Metazoa</taxon>
        <taxon>Ecdysozoa</taxon>
        <taxon>Arthropoda</taxon>
        <taxon>Chelicerata</taxon>
        <taxon>Arachnida</taxon>
        <taxon>Araneae</taxon>
        <taxon>Araneomorphae</taxon>
        <taxon>Entelegynae</taxon>
        <taxon>Araneoidea</taxon>
        <taxon>Nephilidae</taxon>
        <taxon>Trichonephila</taxon>
    </lineage>
</organism>
<reference evidence="1" key="1">
    <citation type="submission" date="2020-07" db="EMBL/GenBank/DDBJ databases">
        <title>Multicomponent nature underlies the extraordinary mechanical properties of spider dragline silk.</title>
        <authorList>
            <person name="Kono N."/>
            <person name="Nakamura H."/>
            <person name="Mori M."/>
            <person name="Yoshida Y."/>
            <person name="Ohtoshi R."/>
            <person name="Malay A.D."/>
            <person name="Moran D.A.P."/>
            <person name="Tomita M."/>
            <person name="Numata K."/>
            <person name="Arakawa K."/>
        </authorList>
    </citation>
    <scope>NUCLEOTIDE SEQUENCE</scope>
</reference>